<evidence type="ECO:0000313" key="4">
    <source>
        <dbReference type="Proteomes" id="UP000614601"/>
    </source>
</evidence>
<feature type="region of interest" description="Disordered" evidence="1">
    <location>
        <begin position="1"/>
        <end position="24"/>
    </location>
</feature>
<dbReference type="Pfam" id="PF17820">
    <property type="entry name" value="PDZ_6"/>
    <property type="match status" value="1"/>
</dbReference>
<accession>A0A811LAM8</accession>
<gene>
    <name evidence="3" type="ORF">BOKJ2_LOCUS11180</name>
</gene>
<feature type="compositionally biased region" description="Polar residues" evidence="1">
    <location>
        <begin position="1"/>
        <end position="10"/>
    </location>
</feature>
<organism evidence="3 4">
    <name type="scientific">Bursaphelenchus okinawaensis</name>
    <dbReference type="NCBI Taxonomy" id="465554"/>
    <lineage>
        <taxon>Eukaryota</taxon>
        <taxon>Metazoa</taxon>
        <taxon>Ecdysozoa</taxon>
        <taxon>Nematoda</taxon>
        <taxon>Chromadorea</taxon>
        <taxon>Rhabditida</taxon>
        <taxon>Tylenchina</taxon>
        <taxon>Tylenchomorpha</taxon>
        <taxon>Aphelenchoidea</taxon>
        <taxon>Aphelenchoididae</taxon>
        <taxon>Bursaphelenchus</taxon>
    </lineage>
</organism>
<evidence type="ECO:0000313" key="3">
    <source>
        <dbReference type="EMBL" id="CAD5224640.1"/>
    </source>
</evidence>
<proteinExistence type="predicted"/>
<feature type="compositionally biased region" description="Basic and acidic residues" evidence="1">
    <location>
        <begin position="232"/>
        <end position="243"/>
    </location>
</feature>
<keyword evidence="4" id="KW-1185">Reference proteome</keyword>
<dbReference type="SUPFAM" id="SSF50156">
    <property type="entry name" value="PDZ domain-like"/>
    <property type="match status" value="2"/>
</dbReference>
<dbReference type="PANTHER" id="PTHR31327">
    <property type="entry name" value="SPERM MEIOSIS PDZ DOMAIN CONTAINING PROTEINS-RELATED"/>
    <property type="match status" value="1"/>
</dbReference>
<dbReference type="Proteomes" id="UP000783686">
    <property type="component" value="Unassembled WGS sequence"/>
</dbReference>
<dbReference type="AlphaFoldDB" id="A0A811LAM8"/>
<feature type="domain" description="PDZ" evidence="2">
    <location>
        <begin position="119"/>
        <end position="177"/>
    </location>
</feature>
<dbReference type="SMART" id="SM00228">
    <property type="entry name" value="PDZ"/>
    <property type="match status" value="2"/>
</dbReference>
<dbReference type="PANTHER" id="PTHR31327:SF7">
    <property type="entry name" value="PDZ DOMAIN-CONTAINING PROTEIN"/>
    <property type="match status" value="1"/>
</dbReference>
<dbReference type="InterPro" id="IPR041489">
    <property type="entry name" value="PDZ_6"/>
</dbReference>
<evidence type="ECO:0000259" key="2">
    <source>
        <dbReference type="PROSITE" id="PS50106"/>
    </source>
</evidence>
<dbReference type="OrthoDB" id="5865737at2759"/>
<dbReference type="Proteomes" id="UP000614601">
    <property type="component" value="Unassembled WGS sequence"/>
</dbReference>
<dbReference type="CDD" id="cd00136">
    <property type="entry name" value="PDZ_canonical"/>
    <property type="match status" value="1"/>
</dbReference>
<feature type="region of interest" description="Disordered" evidence="1">
    <location>
        <begin position="232"/>
        <end position="293"/>
    </location>
</feature>
<dbReference type="Pfam" id="PF13180">
    <property type="entry name" value="PDZ_2"/>
    <property type="match status" value="1"/>
</dbReference>
<protein>
    <recommendedName>
        <fullName evidence="2">PDZ domain-containing protein</fullName>
    </recommendedName>
</protein>
<reference evidence="3" key="1">
    <citation type="submission" date="2020-09" db="EMBL/GenBank/DDBJ databases">
        <authorList>
            <person name="Kikuchi T."/>
        </authorList>
    </citation>
    <scope>NUCLEOTIDE SEQUENCE</scope>
    <source>
        <strain evidence="3">SH1</strain>
    </source>
</reference>
<feature type="compositionally biased region" description="Basic and acidic residues" evidence="1">
    <location>
        <begin position="272"/>
        <end position="293"/>
    </location>
</feature>
<dbReference type="InterPro" id="IPR036034">
    <property type="entry name" value="PDZ_sf"/>
</dbReference>
<dbReference type="EMBL" id="CAJFCW020000005">
    <property type="protein sequence ID" value="CAG9120048.1"/>
    <property type="molecule type" value="Genomic_DNA"/>
</dbReference>
<comment type="caution">
    <text evidence="3">The sequence shown here is derived from an EMBL/GenBank/DDBJ whole genome shotgun (WGS) entry which is preliminary data.</text>
</comment>
<dbReference type="InterPro" id="IPR040264">
    <property type="entry name" value="T15H9.4-like"/>
</dbReference>
<dbReference type="PROSITE" id="PS50106">
    <property type="entry name" value="PDZ"/>
    <property type="match status" value="1"/>
</dbReference>
<dbReference type="InterPro" id="IPR001478">
    <property type="entry name" value="PDZ"/>
</dbReference>
<sequence length="293" mass="32133">MGDTNASTRSKTIDDEPEPTISATLVNGNTGLTFDSEFLITAIDKESPFHGKVKVGDKIAQINDSKVENEEDFKHAIAKHGPNVTVTLAKSLKASQDPIPENREKNLKRQEGYTYHLAKIDFIKGCKFGLGIKHFQNKVLVTRVDPGSLSAKSLVAADRIVDVNGKPVTDKDVARALLLQSLKAKRTVSLLIERPFSKEAKEKVTFALSQSEAQPPSVAMASDIQEIIKKQKNKMEQKIEPKKSALRKGNKSGAQAKVQMKDEKPNVLLIASDHEGKALKPVKQETKPENSSS</sequence>
<dbReference type="EMBL" id="CAJFDH010000005">
    <property type="protein sequence ID" value="CAD5224640.1"/>
    <property type="molecule type" value="Genomic_DNA"/>
</dbReference>
<dbReference type="Gene3D" id="2.30.42.10">
    <property type="match status" value="2"/>
</dbReference>
<name>A0A811LAM8_9BILA</name>
<evidence type="ECO:0000256" key="1">
    <source>
        <dbReference type="SAM" id="MobiDB-lite"/>
    </source>
</evidence>